<feature type="domain" description="MACPF" evidence="1">
    <location>
        <begin position="1"/>
        <end position="334"/>
    </location>
</feature>
<evidence type="ECO:0000313" key="3">
    <source>
        <dbReference type="Proteomes" id="UP001274830"/>
    </source>
</evidence>
<keyword evidence="3" id="KW-1185">Reference proteome</keyword>
<protein>
    <recommendedName>
        <fullName evidence="1">MACPF domain-containing protein</fullName>
    </recommendedName>
</protein>
<dbReference type="InterPro" id="IPR020864">
    <property type="entry name" value="MACPF"/>
</dbReference>
<proteinExistence type="predicted"/>
<dbReference type="PROSITE" id="PS51412">
    <property type="entry name" value="MACPF_2"/>
    <property type="match status" value="1"/>
</dbReference>
<reference evidence="2" key="1">
    <citation type="submission" date="2023-07" db="EMBL/GenBank/DDBJ databases">
        <title>Black Yeasts Isolated from many extreme environments.</title>
        <authorList>
            <person name="Coleine C."/>
            <person name="Stajich J.E."/>
            <person name="Selbmann L."/>
        </authorList>
    </citation>
    <scope>NUCLEOTIDE SEQUENCE</scope>
    <source>
        <strain evidence="2">CCFEE 5485</strain>
    </source>
</reference>
<evidence type="ECO:0000313" key="2">
    <source>
        <dbReference type="EMBL" id="KAK3670262.1"/>
    </source>
</evidence>
<sequence>MSSGQKVTNASFPPNAWLGCGLDLTGITPNDLDLVAKHVLSIVQIVALTNGSSTQTVGGATWTVPDNVSISLDVNVGQTASDSFTSGKDAAQRIQKDADFSAKYLALSADASMNYAIDKTFSENRQATMFTYNQTMLIANLTNFLGNIQEDFLAARVNALPKWDQGNDDVVRKYRSLFRKFGSHVITGCSYGGRLQVLDQNVQMDNSDSTLNDQFAADISASYGGLTSGGKFDASVQSTSHYAEFNRRKQANVVCSGGNPKLRDTIRSNATQGGVFETFQQWLPTIDANPDVMSFNTMNLWDLVSLSAQSSDRAGDVESAFNYCVLNPEPHQTKCRFTVDSDWGEFAMLTPSAMIMNDPNAQPVFTDKLGRSKITLGAEHSRNFQRDNSVDFLIVNDGSPVDFVLSHGADGSSGGNGKCTVSFSTNTFTNDQLHGGNWNSQTFYAADVA</sequence>
<accession>A0AAE0TN94</accession>
<dbReference type="PROSITE" id="PS51257">
    <property type="entry name" value="PROKAR_LIPOPROTEIN"/>
    <property type="match status" value="1"/>
</dbReference>
<dbReference type="Pfam" id="PF01823">
    <property type="entry name" value="MACPF"/>
    <property type="match status" value="1"/>
</dbReference>
<dbReference type="Proteomes" id="UP001274830">
    <property type="component" value="Unassembled WGS sequence"/>
</dbReference>
<organism evidence="2 3">
    <name type="scientific">Recurvomyces mirabilis</name>
    <dbReference type="NCBI Taxonomy" id="574656"/>
    <lineage>
        <taxon>Eukaryota</taxon>
        <taxon>Fungi</taxon>
        <taxon>Dikarya</taxon>
        <taxon>Ascomycota</taxon>
        <taxon>Pezizomycotina</taxon>
        <taxon>Dothideomycetes</taxon>
        <taxon>Dothideomycetidae</taxon>
        <taxon>Mycosphaerellales</taxon>
        <taxon>Teratosphaeriaceae</taxon>
        <taxon>Recurvomyces</taxon>
    </lineage>
</organism>
<gene>
    <name evidence="2" type="ORF">LTR78_009816</name>
</gene>
<dbReference type="AlphaFoldDB" id="A0AAE0TN94"/>
<dbReference type="EMBL" id="JAUTXT010000059">
    <property type="protein sequence ID" value="KAK3670262.1"/>
    <property type="molecule type" value="Genomic_DNA"/>
</dbReference>
<comment type="caution">
    <text evidence="2">The sequence shown here is derived from an EMBL/GenBank/DDBJ whole genome shotgun (WGS) entry which is preliminary data.</text>
</comment>
<evidence type="ECO:0000259" key="1">
    <source>
        <dbReference type="PROSITE" id="PS51412"/>
    </source>
</evidence>
<name>A0AAE0TN94_9PEZI</name>